<gene>
    <name evidence="1" type="ORF">GCM10009720_18020</name>
</gene>
<accession>A0ABP5G2X0</accession>
<keyword evidence="2" id="KW-1185">Reference proteome</keyword>
<dbReference type="RefSeq" id="WP_343957782.1">
    <property type="nucleotide sequence ID" value="NZ_BAAAMN010000036.1"/>
</dbReference>
<organism evidence="1 2">
    <name type="scientific">Yaniella flava</name>
    <dbReference type="NCBI Taxonomy" id="287930"/>
    <lineage>
        <taxon>Bacteria</taxon>
        <taxon>Bacillati</taxon>
        <taxon>Actinomycetota</taxon>
        <taxon>Actinomycetes</taxon>
        <taxon>Micrococcales</taxon>
        <taxon>Micrococcaceae</taxon>
        <taxon>Yaniella</taxon>
    </lineage>
</organism>
<proteinExistence type="predicted"/>
<name>A0ABP5G2X0_9MICC</name>
<comment type="caution">
    <text evidence="1">The sequence shown here is derived from an EMBL/GenBank/DDBJ whole genome shotgun (WGS) entry which is preliminary data.</text>
</comment>
<evidence type="ECO:0000313" key="2">
    <source>
        <dbReference type="Proteomes" id="UP001501461"/>
    </source>
</evidence>
<evidence type="ECO:0000313" key="1">
    <source>
        <dbReference type="EMBL" id="GAA2037959.1"/>
    </source>
</evidence>
<protein>
    <submittedName>
        <fullName evidence="1">Uncharacterized protein</fullName>
    </submittedName>
</protein>
<dbReference type="EMBL" id="BAAAMN010000036">
    <property type="protein sequence ID" value="GAA2037959.1"/>
    <property type="molecule type" value="Genomic_DNA"/>
</dbReference>
<dbReference type="Proteomes" id="UP001501461">
    <property type="component" value="Unassembled WGS sequence"/>
</dbReference>
<sequence length="55" mass="6233">MRQNHRGIMPYPVSALITRGSGLEAIRHNLAIQLGRPPKRSEVVAAWNERKAQRT</sequence>
<reference evidence="2" key="1">
    <citation type="journal article" date="2019" name="Int. J. Syst. Evol. Microbiol.">
        <title>The Global Catalogue of Microorganisms (GCM) 10K type strain sequencing project: providing services to taxonomists for standard genome sequencing and annotation.</title>
        <authorList>
            <consortium name="The Broad Institute Genomics Platform"/>
            <consortium name="The Broad Institute Genome Sequencing Center for Infectious Disease"/>
            <person name="Wu L."/>
            <person name="Ma J."/>
        </authorList>
    </citation>
    <scope>NUCLEOTIDE SEQUENCE [LARGE SCALE GENOMIC DNA]</scope>
    <source>
        <strain evidence="2">JCM 13595</strain>
    </source>
</reference>